<dbReference type="Gene3D" id="1.20.5.170">
    <property type="match status" value="1"/>
</dbReference>
<comment type="caution">
    <text evidence="6">The sequence shown here is derived from an EMBL/GenBank/DDBJ whole genome shotgun (WGS) entry which is preliminary data.</text>
</comment>
<dbReference type="SUPFAM" id="SSF57997">
    <property type="entry name" value="Tropomyosin"/>
    <property type="match status" value="1"/>
</dbReference>
<organism evidence="6 7">
    <name type="scientific">Nyctereutes procyonoides</name>
    <name type="common">Raccoon dog</name>
    <name type="synonym">Canis procyonoides</name>
    <dbReference type="NCBI Taxonomy" id="34880"/>
    <lineage>
        <taxon>Eukaryota</taxon>
        <taxon>Metazoa</taxon>
        <taxon>Chordata</taxon>
        <taxon>Craniata</taxon>
        <taxon>Vertebrata</taxon>
        <taxon>Euteleostomi</taxon>
        <taxon>Mammalia</taxon>
        <taxon>Eutheria</taxon>
        <taxon>Laurasiatheria</taxon>
        <taxon>Carnivora</taxon>
        <taxon>Caniformia</taxon>
        <taxon>Canidae</taxon>
        <taxon>Nyctereutes</taxon>
    </lineage>
</organism>
<protein>
    <submittedName>
        <fullName evidence="6">(raccoon dog) hypothetical protein</fullName>
    </submittedName>
</protein>
<gene>
    <name evidence="6" type="ORF">NYPRO_LOCUS15369</name>
</gene>
<evidence type="ECO:0000313" key="6">
    <source>
        <dbReference type="EMBL" id="CAD7682577.1"/>
    </source>
</evidence>
<keyword evidence="2 5" id="KW-0175">Coiled coil</keyword>
<evidence type="ECO:0000256" key="5">
    <source>
        <dbReference type="SAM" id="Coils"/>
    </source>
</evidence>
<evidence type="ECO:0000256" key="1">
    <source>
        <dbReference type="ARBA" id="ARBA00009036"/>
    </source>
</evidence>
<keyword evidence="3" id="KW-0514">Muscle protein</keyword>
<dbReference type="PANTHER" id="PTHR19269">
    <property type="entry name" value="TROPOMYOSIN"/>
    <property type="match status" value="1"/>
</dbReference>
<evidence type="ECO:0000256" key="3">
    <source>
        <dbReference type="ARBA" id="ARBA00023179"/>
    </source>
</evidence>
<dbReference type="Proteomes" id="UP000645828">
    <property type="component" value="Unassembled WGS sequence"/>
</dbReference>
<comment type="similarity">
    <text evidence="1">Belongs to the tropomyosin family.</text>
</comment>
<reference evidence="6" key="1">
    <citation type="submission" date="2020-12" db="EMBL/GenBank/DDBJ databases">
        <authorList>
            <consortium name="Molecular Ecology Group"/>
        </authorList>
    </citation>
    <scope>NUCLEOTIDE SEQUENCE</scope>
    <source>
        <strain evidence="6">TBG_1078</strain>
    </source>
</reference>
<name>A0A811YYJ2_NYCPR</name>
<accession>A0A811YYJ2</accession>
<evidence type="ECO:0000313" key="7">
    <source>
        <dbReference type="Proteomes" id="UP000645828"/>
    </source>
</evidence>
<dbReference type="AlphaFoldDB" id="A0A811YYJ2"/>
<dbReference type="Pfam" id="PF00261">
    <property type="entry name" value="Tropomyosin"/>
    <property type="match status" value="1"/>
</dbReference>
<keyword evidence="4" id="KW-0009">Actin-binding</keyword>
<sequence>MEAGPGAGRCPPLPAPCCVRLHATAGLISLEAVKGKIQALQQQADKAEDCTGPSWMPIASGARKLKRMWQLSPQKLEEAEKAADESKRGMKVIENRAMKKKKKRAMKDEKMEIQEMQLKEAKHIVAYKLVILEGELERVEDNLEEELKNVTNNLKSLEAASEKPLMTWKKNLAQDKEENVGLHQTLNELNCI</sequence>
<proteinExistence type="inferred from homology"/>
<keyword evidence="7" id="KW-1185">Reference proteome</keyword>
<evidence type="ECO:0000256" key="4">
    <source>
        <dbReference type="ARBA" id="ARBA00023203"/>
    </source>
</evidence>
<dbReference type="EMBL" id="CAJHUB010000754">
    <property type="protein sequence ID" value="CAD7682577.1"/>
    <property type="molecule type" value="Genomic_DNA"/>
</dbReference>
<evidence type="ECO:0000256" key="2">
    <source>
        <dbReference type="ARBA" id="ARBA00023054"/>
    </source>
</evidence>
<feature type="coiled-coil region" evidence="5">
    <location>
        <begin position="76"/>
        <end position="160"/>
    </location>
</feature>
<dbReference type="GO" id="GO:0003779">
    <property type="term" value="F:actin binding"/>
    <property type="evidence" value="ECO:0007669"/>
    <property type="project" value="UniProtKB-KW"/>
</dbReference>
<dbReference type="InterPro" id="IPR000533">
    <property type="entry name" value="Tropomyosin"/>
</dbReference>